<dbReference type="RefSeq" id="WP_099554902.1">
    <property type="nucleotide sequence ID" value="NZ_LT960614.1"/>
</dbReference>
<organism evidence="7 8">
    <name type="scientific">Hartmannibacter diazotrophicus</name>
    <dbReference type="NCBI Taxonomy" id="1482074"/>
    <lineage>
        <taxon>Bacteria</taxon>
        <taxon>Pseudomonadati</taxon>
        <taxon>Pseudomonadota</taxon>
        <taxon>Alphaproteobacteria</taxon>
        <taxon>Hyphomicrobiales</taxon>
        <taxon>Pleomorphomonadaceae</taxon>
        <taxon>Hartmannibacter</taxon>
    </lineage>
</organism>
<evidence type="ECO:0000256" key="3">
    <source>
        <dbReference type="PROSITE-ProRule" id="PRU00284"/>
    </source>
</evidence>
<sequence>MSLKSFANNRSIAVKIGAGVVAVTLIAAVVGGVGLTGIRSLGRAVDMTSQSASVLAGVNSAGGAVNRFLEVNDPAITEQAREELAKISDKLAALGDRSEPELANSYDAIDQFGSALGALEQTSAQITDSSAKIAETMKALNKMSVKVAAVLGAKASDIDRSSDMILANLEAIRRLNTIAGTIQADALRTSLQLTTYVVTTDAKDFSAARQTIANMKTPVKDLAASPLVPEASEASRKLAEKLTEIVGIIRAINESYDMKVIAEKRSDALKALGEMVTLADSVRGALNQALIDGNRAVADNTAQKTVAIAGAESARAFGKSVAAFNAEVLSYRLTPGEEAAKAVADRFAELGIMTKAVADTGVADPTSTIAETQASFDALVTATNAFVAARTEARQQADAAVTAIEQVVARRVQSASTSQTSSTWTMMATVVGALVLACAIAFALTRIIAGPISGLTGAMRRLADGDTDIDINTSERRDEIGGMLAAVRVFRDNAVERLHLAEATEREQAARATRQQRVDALIADFRGEIEELVSAVSSNANQMETTARDLNNIAEEAVQRTGVATNASDDASSSVQTVAAAAEEMAASIAEISRQVEIATKTVDAASRNAQITNDKIAGLAEAATRIGDVVSLIQAIAEQTNLLALNATIEAARAGEAGKGFAVVASEVKSLANQTGKATEEIAAQIHAIQQSTSEAVSAIREITATMGEVDSSTGAIAHSIIEQGNATSEISENAQRAAAGTERAVHETGALSRVVGETTQSAAQVLEVSRDVNEQAANLKQSVERFIANVLAA</sequence>
<proteinExistence type="inferred from homology"/>
<dbReference type="Pfam" id="PF00015">
    <property type="entry name" value="MCPsignal"/>
    <property type="match status" value="1"/>
</dbReference>
<dbReference type="GO" id="GO:0016020">
    <property type="term" value="C:membrane"/>
    <property type="evidence" value="ECO:0007669"/>
    <property type="project" value="InterPro"/>
</dbReference>
<evidence type="ECO:0000259" key="5">
    <source>
        <dbReference type="PROSITE" id="PS50111"/>
    </source>
</evidence>
<dbReference type="Gene3D" id="1.10.287.950">
    <property type="entry name" value="Methyl-accepting chemotaxis protein"/>
    <property type="match status" value="1"/>
</dbReference>
<evidence type="ECO:0000256" key="1">
    <source>
        <dbReference type="ARBA" id="ARBA00023224"/>
    </source>
</evidence>
<dbReference type="KEGG" id="hdi:HDIA_0972"/>
<dbReference type="PROSITE" id="PS50111">
    <property type="entry name" value="CHEMOTAXIS_TRANSDUC_2"/>
    <property type="match status" value="1"/>
</dbReference>
<dbReference type="Pfam" id="PF00672">
    <property type="entry name" value="HAMP"/>
    <property type="match status" value="1"/>
</dbReference>
<dbReference type="InterPro" id="IPR004089">
    <property type="entry name" value="MCPsignal_dom"/>
</dbReference>
<dbReference type="Proteomes" id="UP000223606">
    <property type="component" value="Chromosome 1"/>
</dbReference>
<dbReference type="OrthoDB" id="3378718at2"/>
<evidence type="ECO:0000256" key="2">
    <source>
        <dbReference type="ARBA" id="ARBA00029447"/>
    </source>
</evidence>
<dbReference type="PANTHER" id="PTHR32089">
    <property type="entry name" value="METHYL-ACCEPTING CHEMOTAXIS PROTEIN MCPB"/>
    <property type="match status" value="1"/>
</dbReference>
<dbReference type="CDD" id="cd06225">
    <property type="entry name" value="HAMP"/>
    <property type="match status" value="1"/>
</dbReference>
<keyword evidence="4" id="KW-1133">Transmembrane helix</keyword>
<keyword evidence="1 3" id="KW-0807">Transducer</keyword>
<dbReference type="PANTHER" id="PTHR32089:SF112">
    <property type="entry name" value="LYSOZYME-LIKE PROTEIN-RELATED"/>
    <property type="match status" value="1"/>
</dbReference>
<dbReference type="SUPFAM" id="SSF58104">
    <property type="entry name" value="Methyl-accepting chemotaxis protein (MCP) signaling domain"/>
    <property type="match status" value="1"/>
</dbReference>
<feature type="domain" description="HAMP" evidence="6">
    <location>
        <begin position="446"/>
        <end position="499"/>
    </location>
</feature>
<dbReference type="SMART" id="SM00304">
    <property type="entry name" value="HAMP"/>
    <property type="match status" value="1"/>
</dbReference>
<evidence type="ECO:0000313" key="7">
    <source>
        <dbReference type="EMBL" id="SON54513.1"/>
    </source>
</evidence>
<evidence type="ECO:0000256" key="4">
    <source>
        <dbReference type="SAM" id="Phobius"/>
    </source>
</evidence>
<dbReference type="GO" id="GO:0007165">
    <property type="term" value="P:signal transduction"/>
    <property type="evidence" value="ECO:0007669"/>
    <property type="project" value="UniProtKB-KW"/>
</dbReference>
<keyword evidence="4" id="KW-0812">Transmembrane</keyword>
<gene>
    <name evidence="7" type="primary">mcp4_2</name>
    <name evidence="7" type="ORF">HDIA_0972</name>
</gene>
<evidence type="ECO:0000313" key="8">
    <source>
        <dbReference type="Proteomes" id="UP000223606"/>
    </source>
</evidence>
<dbReference type="EMBL" id="LT960614">
    <property type="protein sequence ID" value="SON54513.1"/>
    <property type="molecule type" value="Genomic_DNA"/>
</dbReference>
<reference evidence="8" key="1">
    <citation type="submission" date="2017-09" db="EMBL/GenBank/DDBJ databases">
        <title>Genome sequence of Nannocystis excedens DSM 71.</title>
        <authorList>
            <person name="Blom J."/>
        </authorList>
    </citation>
    <scope>NUCLEOTIDE SEQUENCE [LARGE SCALE GENOMIC DNA]</scope>
    <source>
        <strain evidence="8">type strain: E19</strain>
    </source>
</reference>
<feature type="transmembrane region" description="Helical" evidence="4">
    <location>
        <begin position="12"/>
        <end position="35"/>
    </location>
</feature>
<dbReference type="SMART" id="SM00283">
    <property type="entry name" value="MA"/>
    <property type="match status" value="1"/>
</dbReference>
<accession>A0A2C9D2R0</accession>
<dbReference type="InterPro" id="IPR003660">
    <property type="entry name" value="HAMP_dom"/>
</dbReference>
<keyword evidence="4" id="KW-0472">Membrane</keyword>
<feature type="domain" description="Methyl-accepting transducer" evidence="5">
    <location>
        <begin position="539"/>
        <end position="765"/>
    </location>
</feature>
<comment type="similarity">
    <text evidence="2">Belongs to the methyl-accepting chemotaxis (MCP) protein family.</text>
</comment>
<keyword evidence="8" id="KW-1185">Reference proteome</keyword>
<dbReference type="Gene3D" id="6.10.340.10">
    <property type="match status" value="1"/>
</dbReference>
<dbReference type="PROSITE" id="PS50885">
    <property type="entry name" value="HAMP"/>
    <property type="match status" value="1"/>
</dbReference>
<protein>
    <submittedName>
        <fullName evidence="7">Methyl-accepting chemotaxis protein 4</fullName>
    </submittedName>
</protein>
<evidence type="ECO:0000259" key="6">
    <source>
        <dbReference type="PROSITE" id="PS50885"/>
    </source>
</evidence>
<dbReference type="AlphaFoldDB" id="A0A2C9D2R0"/>
<name>A0A2C9D2R0_9HYPH</name>